<feature type="region of interest" description="Disordered" evidence="4">
    <location>
        <begin position="364"/>
        <end position="401"/>
    </location>
</feature>
<dbReference type="SUPFAM" id="SSF52540">
    <property type="entry name" value="P-loop containing nucleoside triphosphate hydrolases"/>
    <property type="match status" value="1"/>
</dbReference>
<dbReference type="GO" id="GO:0006952">
    <property type="term" value="P:defense response"/>
    <property type="evidence" value="ECO:0007669"/>
    <property type="project" value="UniProtKB-KW"/>
</dbReference>
<organism evidence="5 6">
    <name type="scientific">Acer saccharum</name>
    <name type="common">Sugar maple</name>
    <dbReference type="NCBI Taxonomy" id="4024"/>
    <lineage>
        <taxon>Eukaryota</taxon>
        <taxon>Viridiplantae</taxon>
        <taxon>Streptophyta</taxon>
        <taxon>Embryophyta</taxon>
        <taxon>Tracheophyta</taxon>
        <taxon>Spermatophyta</taxon>
        <taxon>Magnoliopsida</taxon>
        <taxon>eudicotyledons</taxon>
        <taxon>Gunneridae</taxon>
        <taxon>Pentapetalae</taxon>
        <taxon>rosids</taxon>
        <taxon>malvids</taxon>
        <taxon>Sapindales</taxon>
        <taxon>Sapindaceae</taxon>
        <taxon>Hippocastanoideae</taxon>
        <taxon>Acereae</taxon>
        <taxon>Acer</taxon>
    </lineage>
</organism>
<keyword evidence="1" id="KW-0547">Nucleotide-binding</keyword>
<evidence type="ECO:0000256" key="1">
    <source>
        <dbReference type="ARBA" id="ARBA00022741"/>
    </source>
</evidence>
<comment type="caution">
    <text evidence="5">The sequence shown here is derived from an EMBL/GenBank/DDBJ whole genome shotgun (WGS) entry which is preliminary data.</text>
</comment>
<evidence type="ECO:0000256" key="4">
    <source>
        <dbReference type="SAM" id="MobiDB-lite"/>
    </source>
</evidence>
<reference evidence="5" key="2">
    <citation type="submission" date="2023-06" db="EMBL/GenBank/DDBJ databases">
        <authorList>
            <person name="Swenson N.G."/>
            <person name="Wegrzyn J.L."/>
            <person name="Mcevoy S.L."/>
        </authorList>
    </citation>
    <scope>NUCLEOTIDE SEQUENCE</scope>
    <source>
        <strain evidence="5">NS2018</strain>
        <tissue evidence="5">Leaf</tissue>
    </source>
</reference>
<dbReference type="InterPro" id="IPR050905">
    <property type="entry name" value="Plant_NBS-LRR"/>
</dbReference>
<dbReference type="InterPro" id="IPR027417">
    <property type="entry name" value="P-loop_NTPase"/>
</dbReference>
<evidence type="ECO:0000256" key="2">
    <source>
        <dbReference type="ARBA" id="ARBA00022821"/>
    </source>
</evidence>
<evidence type="ECO:0000313" key="5">
    <source>
        <dbReference type="EMBL" id="KAK0599820.1"/>
    </source>
</evidence>
<accession>A0AA39T3I2</accession>
<protein>
    <recommendedName>
        <fullName evidence="7">NB-ARC domain-containing protein</fullName>
    </recommendedName>
</protein>
<dbReference type="PANTHER" id="PTHR33463:SF198">
    <property type="entry name" value="RPP4C3"/>
    <property type="match status" value="1"/>
</dbReference>
<keyword evidence="6" id="KW-1185">Reference proteome</keyword>
<dbReference type="Gene3D" id="1.10.8.430">
    <property type="entry name" value="Helical domain of apoptotic protease-activating factors"/>
    <property type="match status" value="1"/>
</dbReference>
<evidence type="ECO:0000313" key="6">
    <source>
        <dbReference type="Proteomes" id="UP001168877"/>
    </source>
</evidence>
<dbReference type="GO" id="GO:0043531">
    <property type="term" value="F:ADP binding"/>
    <property type="evidence" value="ECO:0007669"/>
    <property type="project" value="InterPro"/>
</dbReference>
<gene>
    <name evidence="5" type="ORF">LWI29_008942</name>
</gene>
<keyword evidence="3" id="KW-0175">Coiled coil</keyword>
<evidence type="ECO:0000256" key="3">
    <source>
        <dbReference type="SAM" id="Coils"/>
    </source>
</evidence>
<dbReference type="EMBL" id="JAUESC010000003">
    <property type="protein sequence ID" value="KAK0599820.1"/>
    <property type="molecule type" value="Genomic_DNA"/>
</dbReference>
<proteinExistence type="predicted"/>
<dbReference type="InterPro" id="IPR042197">
    <property type="entry name" value="Apaf_helical"/>
</dbReference>
<dbReference type="GO" id="GO:0005524">
    <property type="term" value="F:ATP binding"/>
    <property type="evidence" value="ECO:0007669"/>
    <property type="project" value="UniProtKB-KW"/>
</dbReference>
<feature type="coiled-coil region" evidence="3">
    <location>
        <begin position="21"/>
        <end position="48"/>
    </location>
</feature>
<feature type="compositionally biased region" description="Basic and acidic residues" evidence="4">
    <location>
        <begin position="385"/>
        <end position="401"/>
    </location>
</feature>
<dbReference type="Proteomes" id="UP001168877">
    <property type="component" value="Unassembled WGS sequence"/>
</dbReference>
<name>A0AA39T3I2_ACESA</name>
<evidence type="ECO:0008006" key="7">
    <source>
        <dbReference type="Google" id="ProtNLM"/>
    </source>
</evidence>
<reference evidence="5" key="1">
    <citation type="journal article" date="2022" name="Plant J.">
        <title>Strategies of tolerance reflected in two North American maple genomes.</title>
        <authorList>
            <person name="McEvoy S.L."/>
            <person name="Sezen U.U."/>
            <person name="Trouern-Trend A."/>
            <person name="McMahon S.M."/>
            <person name="Schaberg P.G."/>
            <person name="Yang J."/>
            <person name="Wegrzyn J.L."/>
            <person name="Swenson N.G."/>
        </authorList>
    </citation>
    <scope>NUCLEOTIDE SEQUENCE</scope>
    <source>
        <strain evidence="5">NS2018</strain>
    </source>
</reference>
<sequence>MVEIAEKIVGCLPIARWFGYLWNYETNFKKLEGAVKKLEAKREAVESKLGGEEPLPDVKYWQDKVNKIIDEARKLINEDIPEQANTLCSMGFSSPNLWKRYQRGKNAAGMLDDVVELQREEDAWSLLKCKAGESIENPYLKSIATEVVEVCGGIPLAIVVIAEALKNKGPEDWKNALRELKQPFLVSFDQDLKSFEGDLAKVYKSIELSYQILKTELQQIFLLCSRMGRTHDASIRDLLRYGFGLGYFEKFNTTEEALCKVYALVNELKATSLLLGAPNSQEFSVHDVVCHTARIMASRENVFTVIDDVIPRFLKNEDTLSICTSLTLHNYGELAEDLPFNDSEDYDLEDRSDSSESLEMLKEDNELNKATQQLDDEADVQSSNKDCEGSSSRHLERGDPV</sequence>
<dbReference type="AlphaFoldDB" id="A0AA39T3I2"/>
<keyword evidence="2" id="KW-0611">Plant defense</keyword>
<dbReference type="PANTHER" id="PTHR33463">
    <property type="entry name" value="NB-ARC DOMAIN-CONTAINING PROTEIN-RELATED"/>
    <property type="match status" value="1"/>
</dbReference>